<dbReference type="PANTHER" id="PTHR30151:SF0">
    <property type="entry name" value="ABC TRANSPORTER PERMEASE PROTEIN MJ0413-RELATED"/>
    <property type="match status" value="1"/>
</dbReference>
<feature type="transmembrane region" description="Helical" evidence="7">
    <location>
        <begin position="80"/>
        <end position="102"/>
    </location>
</feature>
<protein>
    <submittedName>
        <fullName evidence="9">Urea carboxylase-related ABC transporter,permease protein</fullName>
    </submittedName>
</protein>
<keyword evidence="10" id="KW-1185">Reference proteome</keyword>
<keyword evidence="3" id="KW-1003">Cell membrane</keyword>
<feature type="domain" description="ABC transmembrane type-1" evidence="8">
    <location>
        <begin position="73"/>
        <end position="135"/>
    </location>
</feature>
<comment type="subcellular location">
    <subcellularLocation>
        <location evidence="1">Cell membrane</location>
        <topology evidence="1">Multi-pass membrane protein</topology>
    </subcellularLocation>
</comment>
<evidence type="ECO:0000256" key="1">
    <source>
        <dbReference type="ARBA" id="ARBA00004651"/>
    </source>
</evidence>
<dbReference type="PANTHER" id="PTHR30151">
    <property type="entry name" value="ALKANE SULFONATE ABC TRANSPORTER-RELATED, MEMBRANE SUBUNIT"/>
    <property type="match status" value="1"/>
</dbReference>
<evidence type="ECO:0000256" key="7">
    <source>
        <dbReference type="SAM" id="Phobius"/>
    </source>
</evidence>
<evidence type="ECO:0000313" key="10">
    <source>
        <dbReference type="Proteomes" id="UP000182631"/>
    </source>
</evidence>
<evidence type="ECO:0000256" key="6">
    <source>
        <dbReference type="ARBA" id="ARBA00023136"/>
    </source>
</evidence>
<keyword evidence="4 7" id="KW-0812">Transmembrane</keyword>
<evidence type="ECO:0000256" key="2">
    <source>
        <dbReference type="ARBA" id="ARBA00022448"/>
    </source>
</evidence>
<reference evidence="10" key="1">
    <citation type="submission" date="2016-02" db="EMBL/GenBank/DDBJ databases">
        <authorList>
            <person name="liu f."/>
        </authorList>
    </citation>
    <scope>NUCLEOTIDE SEQUENCE [LARGE SCALE GENOMIC DNA]</scope>
</reference>
<gene>
    <name evidence="9" type="ORF">FLM9_959</name>
</gene>
<keyword evidence="5 7" id="KW-1133">Transmembrane helix</keyword>
<dbReference type="EMBL" id="FITM01000101">
    <property type="protein sequence ID" value="SAY38936.1"/>
    <property type="molecule type" value="Genomic_DNA"/>
</dbReference>
<dbReference type="AlphaFoldDB" id="A0A171DGS1"/>
<dbReference type="PROSITE" id="PS50928">
    <property type="entry name" value="ABC_TM1"/>
    <property type="match status" value="1"/>
</dbReference>
<dbReference type="Proteomes" id="UP000182631">
    <property type="component" value="Unassembled WGS sequence"/>
</dbReference>
<evidence type="ECO:0000256" key="3">
    <source>
        <dbReference type="ARBA" id="ARBA00022475"/>
    </source>
</evidence>
<evidence type="ECO:0000313" key="9">
    <source>
        <dbReference type="EMBL" id="SAY38936.1"/>
    </source>
</evidence>
<dbReference type="InterPro" id="IPR000515">
    <property type="entry name" value="MetI-like"/>
</dbReference>
<dbReference type="InterPro" id="IPR035906">
    <property type="entry name" value="MetI-like_sf"/>
</dbReference>
<evidence type="ECO:0000256" key="5">
    <source>
        <dbReference type="ARBA" id="ARBA00022989"/>
    </source>
</evidence>
<evidence type="ECO:0000259" key="8">
    <source>
        <dbReference type="PROSITE" id="PS50928"/>
    </source>
</evidence>
<evidence type="ECO:0000256" key="4">
    <source>
        <dbReference type="ARBA" id="ARBA00022692"/>
    </source>
</evidence>
<sequence length="135" mass="14702">MTAHAIRRWFSPEVLRSSVWRLGLHATSLLLPLLLWLVVSHAQVVDPAFLPSPAQVIESLWSMARSGILMADAAASIRRVMLGFLLAVVVGVPLGILMGSFATIRALLEPLSGFLRYIPAAAFTPLLIIYLGIDE</sequence>
<feature type="transmembrane region" description="Helical" evidence="7">
    <location>
        <begin position="114"/>
        <end position="133"/>
    </location>
</feature>
<name>A0A171DGS1_9SYNE</name>
<dbReference type="GO" id="GO:0005886">
    <property type="term" value="C:plasma membrane"/>
    <property type="evidence" value="ECO:0007669"/>
    <property type="project" value="UniProtKB-SubCell"/>
</dbReference>
<organism evidence="9 10">
    <name type="scientific">Candidatus Synechococcus spongiarum</name>
    <dbReference type="NCBI Taxonomy" id="431041"/>
    <lineage>
        <taxon>Bacteria</taxon>
        <taxon>Bacillati</taxon>
        <taxon>Cyanobacteriota</taxon>
        <taxon>Cyanophyceae</taxon>
        <taxon>Synechococcales</taxon>
        <taxon>Synechococcaceae</taxon>
        <taxon>Synechococcus</taxon>
    </lineage>
</organism>
<feature type="non-terminal residue" evidence="9">
    <location>
        <position position="135"/>
    </location>
</feature>
<dbReference type="GO" id="GO:0055085">
    <property type="term" value="P:transmembrane transport"/>
    <property type="evidence" value="ECO:0007669"/>
    <property type="project" value="InterPro"/>
</dbReference>
<accession>A0A171DGS1</accession>
<proteinExistence type="predicted"/>
<dbReference type="SUPFAM" id="SSF161098">
    <property type="entry name" value="MetI-like"/>
    <property type="match status" value="1"/>
</dbReference>
<keyword evidence="6 7" id="KW-0472">Membrane</keyword>
<keyword evidence="2" id="KW-0813">Transport</keyword>